<evidence type="ECO:0000313" key="4">
    <source>
        <dbReference type="Proteomes" id="UP001163823"/>
    </source>
</evidence>
<proteinExistence type="predicted"/>
<dbReference type="Pfam" id="PF10539">
    <property type="entry name" value="Dev_Cell_Death"/>
    <property type="match status" value="1"/>
</dbReference>
<dbReference type="SMART" id="SM00767">
    <property type="entry name" value="DCD"/>
    <property type="match status" value="1"/>
</dbReference>
<name>A0AAD7QJ80_QUISA</name>
<dbReference type="EMBL" id="JARAOO010000001">
    <property type="protein sequence ID" value="KAJ7982394.1"/>
    <property type="molecule type" value="Genomic_DNA"/>
</dbReference>
<dbReference type="PANTHER" id="PTHR46444">
    <property type="entry name" value="DCD (DEVELOPMENT AND CELL DEATH) DOMAIN PROTEIN-RELATED"/>
    <property type="match status" value="1"/>
</dbReference>
<feature type="compositionally biased region" description="Basic and acidic residues" evidence="1">
    <location>
        <begin position="100"/>
        <end position="125"/>
    </location>
</feature>
<dbReference type="Proteomes" id="UP001163823">
    <property type="component" value="Chromosome 1"/>
</dbReference>
<evidence type="ECO:0000259" key="2">
    <source>
        <dbReference type="PROSITE" id="PS51222"/>
    </source>
</evidence>
<evidence type="ECO:0000256" key="1">
    <source>
        <dbReference type="SAM" id="MobiDB-lite"/>
    </source>
</evidence>
<accession>A0AAD7QJ80</accession>
<sequence length="574" mass="65333">MEDNSKKDAENPSEASNKPESSQKGTTKSLKAKTKIVKKSLTGKFKNKNARGTPNFQNIERKGWNKNIKDIKESCKNGEEDARNQILEEDSQQNQTSDKQLTEKSHDSQRERDSQTKSVTEEPGTKKNHQAQKNKGKIVELGNSQEKQRKKDNNGRSDMALKSQMNKEKCAGMEKSPSNEKKEKLGGLIFMCNAKTKPDCFHYRVMGVSMGKKDIVHGVKPGLKLFLYDFDLKLLYGIYKASSSGGMKLEPLAFGGAFPVQVRFSIDKDCFPLPESIFKKAIKENYNEKNKFKTELTVRQVRKLTELFRPVELRSSLQSVCSPEAVRDRVAPDGVRGSRSQSHREIVAIDQHANDDAKRYNMLSRERDQHIAYQDVASARREEIPCDLYLTEKEYRAYGLRGERGHMPPPSHVNPTLETYQRGYERDHRLRHLDPIPVQVDSIRADPLYLNENEYQNYSVGARHDVSTTAAVPNYTTDPYYPYHYGSSSGNLYLQPLRREEAPLSSYAVRGGSLIETDNLRSREAIQDRLYSTHAADVLYDYNQAQLYHGTRPEAASVPVSSRYSFAGPSFSYR</sequence>
<dbReference type="AlphaFoldDB" id="A0AAD7QJ80"/>
<feature type="compositionally biased region" description="Basic residues" evidence="1">
    <location>
        <begin position="126"/>
        <end position="136"/>
    </location>
</feature>
<protein>
    <submittedName>
        <fullName evidence="3">DCD (Development and cell death) domain protein</fullName>
    </submittedName>
</protein>
<feature type="compositionally biased region" description="Basic and acidic residues" evidence="1">
    <location>
        <begin position="59"/>
        <end position="83"/>
    </location>
</feature>
<keyword evidence="4" id="KW-1185">Reference proteome</keyword>
<feature type="domain" description="DCD" evidence="2">
    <location>
        <begin position="183"/>
        <end position="310"/>
    </location>
</feature>
<comment type="caution">
    <text evidence="3">The sequence shown here is derived from an EMBL/GenBank/DDBJ whole genome shotgun (WGS) entry which is preliminary data.</text>
</comment>
<reference evidence="3 4" key="1">
    <citation type="journal article" date="2023" name="Science">
        <title>Elucidation of the pathway for biosynthesis of saponin adjuvants from the soapbark tree.</title>
        <authorList>
            <person name="Reed J."/>
            <person name="Orme A."/>
            <person name="El-Demerdash A."/>
            <person name="Owen C."/>
            <person name="Martin L.B.B."/>
            <person name="Misra R.C."/>
            <person name="Kikuchi S."/>
            <person name="Rejzek M."/>
            <person name="Martin A.C."/>
            <person name="Harkess A."/>
            <person name="Leebens-Mack J."/>
            <person name="Louveau T."/>
            <person name="Stephenson M.J."/>
            <person name="Osbourn A."/>
        </authorList>
    </citation>
    <scope>NUCLEOTIDE SEQUENCE [LARGE SCALE GENOMIC DNA]</scope>
    <source>
        <strain evidence="3">S10</strain>
    </source>
</reference>
<feature type="compositionally biased region" description="Basic and acidic residues" evidence="1">
    <location>
        <begin position="1"/>
        <end position="10"/>
    </location>
</feature>
<gene>
    <name evidence="3" type="ORF">O6P43_001525</name>
</gene>
<feature type="region of interest" description="Disordered" evidence="1">
    <location>
        <begin position="1"/>
        <end position="180"/>
    </location>
</feature>
<dbReference type="KEGG" id="qsa:O6P43_001525"/>
<dbReference type="InterPro" id="IPR013989">
    <property type="entry name" value="Dev_and_cell_death_domain"/>
</dbReference>
<organism evidence="3 4">
    <name type="scientific">Quillaja saponaria</name>
    <name type="common">Soap bark tree</name>
    <dbReference type="NCBI Taxonomy" id="32244"/>
    <lineage>
        <taxon>Eukaryota</taxon>
        <taxon>Viridiplantae</taxon>
        <taxon>Streptophyta</taxon>
        <taxon>Embryophyta</taxon>
        <taxon>Tracheophyta</taxon>
        <taxon>Spermatophyta</taxon>
        <taxon>Magnoliopsida</taxon>
        <taxon>eudicotyledons</taxon>
        <taxon>Gunneridae</taxon>
        <taxon>Pentapetalae</taxon>
        <taxon>rosids</taxon>
        <taxon>fabids</taxon>
        <taxon>Fabales</taxon>
        <taxon>Quillajaceae</taxon>
        <taxon>Quillaja</taxon>
    </lineage>
</organism>
<feature type="compositionally biased region" description="Basic and acidic residues" evidence="1">
    <location>
        <begin position="165"/>
        <end position="180"/>
    </location>
</feature>
<dbReference type="PROSITE" id="PS51222">
    <property type="entry name" value="DCD"/>
    <property type="match status" value="1"/>
</dbReference>
<evidence type="ECO:0000313" key="3">
    <source>
        <dbReference type="EMBL" id="KAJ7982394.1"/>
    </source>
</evidence>
<feature type="compositionally biased region" description="Basic and acidic residues" evidence="1">
    <location>
        <begin position="146"/>
        <end position="155"/>
    </location>
</feature>
<dbReference type="PANTHER" id="PTHR46444:SF3">
    <property type="entry name" value="DCD (DEVELOPMENT AND CELL DEATH) DOMAIN PROTEIN"/>
    <property type="match status" value="1"/>
</dbReference>
<feature type="compositionally biased region" description="Polar residues" evidence="1">
    <location>
        <begin position="13"/>
        <end position="29"/>
    </location>
</feature>